<dbReference type="Proteomes" id="UP000030759">
    <property type="component" value="Unassembled WGS sequence"/>
</dbReference>
<dbReference type="AlphaFoldDB" id="A0A061I0W4"/>
<keyword evidence="2" id="KW-0648">Protein biosynthesis</keyword>
<reference evidence="3" key="1">
    <citation type="journal article" date="2013" name="Nat. Biotechnol.">
        <title>Chinese hamster genome sequenced from sorted chromosomes.</title>
        <authorList>
            <person name="Brinkrolf K."/>
            <person name="Rupp O."/>
            <person name="Laux H."/>
            <person name="Kollin F."/>
            <person name="Ernst W."/>
            <person name="Linke B."/>
            <person name="Kofler R."/>
            <person name="Romand S."/>
            <person name="Hesse F."/>
            <person name="Budach W.E."/>
            <person name="Galosy S."/>
            <person name="Muller D."/>
            <person name="Noll T."/>
            <person name="Wienberg J."/>
            <person name="Jostock T."/>
            <person name="Leonard M."/>
            <person name="Grillari J."/>
            <person name="Tauch A."/>
            <person name="Goesmann A."/>
            <person name="Helk B."/>
            <person name="Mott J.E."/>
            <person name="Puhler A."/>
            <person name="Borth N."/>
        </authorList>
    </citation>
    <scope>NUCLEOTIDE SEQUENCE [LARGE SCALE GENOMIC DNA]</scope>
    <source>
        <strain evidence="3">17A/GY</strain>
    </source>
</reference>
<organism evidence="2 3">
    <name type="scientific">Cricetulus griseus</name>
    <name type="common">Chinese hamster</name>
    <name type="synonym">Cricetulus barabensis griseus</name>
    <dbReference type="NCBI Taxonomy" id="10029"/>
    <lineage>
        <taxon>Eukaryota</taxon>
        <taxon>Metazoa</taxon>
        <taxon>Chordata</taxon>
        <taxon>Craniata</taxon>
        <taxon>Vertebrata</taxon>
        <taxon>Euteleostomi</taxon>
        <taxon>Mammalia</taxon>
        <taxon>Eutheria</taxon>
        <taxon>Euarchontoglires</taxon>
        <taxon>Glires</taxon>
        <taxon>Rodentia</taxon>
        <taxon>Myomorpha</taxon>
        <taxon>Muroidea</taxon>
        <taxon>Cricetidae</taxon>
        <taxon>Cricetinae</taxon>
        <taxon>Cricetulus</taxon>
    </lineage>
</organism>
<feature type="compositionally biased region" description="Acidic residues" evidence="1">
    <location>
        <begin position="273"/>
        <end position="282"/>
    </location>
</feature>
<feature type="compositionally biased region" description="Pro residues" evidence="1">
    <location>
        <begin position="54"/>
        <end position="63"/>
    </location>
</feature>
<keyword evidence="2" id="KW-0396">Initiation factor</keyword>
<sequence length="318" mass="34818">PESQYTKTAQEIVNVCYQTLTEYDEHLTQLEKDICTAKEAALEEAELESLDPMTPGPYTPQPPDLYDNSTSLSVSRDASVYQDESNMSVLDIPNATSEKQLTQIRQGRGRLGKEDSGIDIEGYDEEDGKPKTLAPEGEDGDGDLGDEEEGTVQQPQASVLYEDLLMSEGEDDEEDAGSDEEGDNPFSAIQLSESGSDSDVGSGSIRPKQPRVLQENTRMGMENEESMMSYEGDGGEVSRGLEDSNISYGSYEEPDPKSNTQDTSFSSIGGYEVSEEEEDEEEQRSGPSVLSQVHLSEDEEDSEDFHSIAGDSDMDSDE</sequence>
<keyword evidence="2" id="KW-0808">Transferase</keyword>
<dbReference type="EC" id="2.7.11.1" evidence="2"/>
<feature type="compositionally biased region" description="Polar residues" evidence="1">
    <location>
        <begin position="257"/>
        <end position="267"/>
    </location>
</feature>
<feature type="compositionally biased region" description="Low complexity" evidence="1">
    <location>
        <begin position="192"/>
        <end position="204"/>
    </location>
</feature>
<feature type="compositionally biased region" description="Polar residues" evidence="1">
    <location>
        <begin position="67"/>
        <end position="105"/>
    </location>
</feature>
<dbReference type="GO" id="GO:0003743">
    <property type="term" value="F:translation initiation factor activity"/>
    <property type="evidence" value="ECO:0007669"/>
    <property type="project" value="UniProtKB-KW"/>
</dbReference>
<dbReference type="EMBL" id="KE683694">
    <property type="protein sequence ID" value="ERE65573.1"/>
    <property type="molecule type" value="Genomic_DNA"/>
</dbReference>
<evidence type="ECO:0000256" key="1">
    <source>
        <dbReference type="SAM" id="MobiDB-lite"/>
    </source>
</evidence>
<accession>A0A061I0W4</accession>
<dbReference type="GO" id="GO:0004674">
    <property type="term" value="F:protein serine/threonine kinase activity"/>
    <property type="evidence" value="ECO:0007669"/>
    <property type="project" value="UniProtKB-EC"/>
</dbReference>
<feature type="compositionally biased region" description="Acidic residues" evidence="1">
    <location>
        <begin position="117"/>
        <end position="127"/>
    </location>
</feature>
<feature type="non-terminal residue" evidence="2">
    <location>
        <position position="1"/>
    </location>
</feature>
<evidence type="ECO:0000313" key="2">
    <source>
        <dbReference type="EMBL" id="ERE65573.1"/>
    </source>
</evidence>
<feature type="region of interest" description="Disordered" evidence="1">
    <location>
        <begin position="46"/>
        <end position="318"/>
    </location>
</feature>
<feature type="compositionally biased region" description="Polar residues" evidence="1">
    <location>
        <begin position="285"/>
        <end position="294"/>
    </location>
</feature>
<feature type="compositionally biased region" description="Acidic residues" evidence="1">
    <location>
        <begin position="168"/>
        <end position="183"/>
    </location>
</feature>
<name>A0A061I0W4_CRIGR</name>
<feature type="compositionally biased region" description="Acidic residues" evidence="1">
    <location>
        <begin position="136"/>
        <end position="150"/>
    </location>
</feature>
<evidence type="ECO:0000313" key="3">
    <source>
        <dbReference type="Proteomes" id="UP000030759"/>
    </source>
</evidence>
<proteinExistence type="predicted"/>
<gene>
    <name evidence="2" type="ORF">H671_xg20120</name>
</gene>
<protein>
    <submittedName>
        <fullName evidence="2">Transcription initiation factor TFIID subunit 1</fullName>
        <ecNumber evidence="2">2.7.11.1</ecNumber>
    </submittedName>
</protein>